<feature type="non-terminal residue" evidence="3">
    <location>
        <position position="1"/>
    </location>
</feature>
<reference evidence="3 4" key="1">
    <citation type="journal article" date="2019" name="Sci. Rep.">
        <title>A high-quality genome of Eragrostis curvula grass provides insights into Poaceae evolution and supports new strategies to enhance forage quality.</title>
        <authorList>
            <person name="Carballo J."/>
            <person name="Santos B.A.C.M."/>
            <person name="Zappacosta D."/>
            <person name="Garbus I."/>
            <person name="Selva J.P."/>
            <person name="Gallo C.A."/>
            <person name="Diaz A."/>
            <person name="Albertini E."/>
            <person name="Caccamo M."/>
            <person name="Echenique V."/>
        </authorList>
    </citation>
    <scope>NUCLEOTIDE SEQUENCE [LARGE SCALE GENOMIC DNA]</scope>
    <source>
        <strain evidence="4">cv. Victoria</strain>
        <tissue evidence="3">Leaf</tissue>
    </source>
</reference>
<evidence type="ECO:0000313" key="3">
    <source>
        <dbReference type="EMBL" id="TVU00139.1"/>
    </source>
</evidence>
<dbReference type="Pfam" id="PF00646">
    <property type="entry name" value="F-box"/>
    <property type="match status" value="1"/>
</dbReference>
<dbReference type="Gramene" id="TVU00139">
    <property type="protein sequence ID" value="TVU00139"/>
    <property type="gene ID" value="EJB05_54449"/>
</dbReference>
<sequence>MDAERLCPCPSLPAAAATAALSMVLYDDDLLEEILLRLVFPTSLVRAALICRRWLRVVSNQAFLRRFRDLHPPRLLGFYLNTARRGSPWFIATPQPPAELAAAVRLAGSIHETVSGMATILECQNGRLLAERTDNTWVIINPLHPARERDAVILPPRPYAECGVYTMCLTTDGVACAARIATFPRLGSHVVHELRGGTWHSLSSTALDLPLPGPPVLIPRPVNGKMYLMCCAIDIAKLPSELSELPYLSIIVLPHGVECKHKGNVRAWTDDSGVYLVQVKELQLRVWIYMTDSGKWLLQTTICLGEVCAQLGVADLASGDGLISTATDIKIRDVGHSAEFVLLQVGFDVLYIHIKSRNAEKVYTVKPEESGTRLVPFMMIWPPNFPVRDGL</sequence>
<accession>A0A5J9SMF5</accession>
<name>A0A5J9SMF5_9POAL</name>
<dbReference type="InterPro" id="IPR056594">
    <property type="entry name" value="AT5G49610-like_b-prop"/>
</dbReference>
<keyword evidence="4" id="KW-1185">Reference proteome</keyword>
<dbReference type="EMBL" id="RWGY01000633">
    <property type="protein sequence ID" value="TVU00139.1"/>
    <property type="molecule type" value="Genomic_DNA"/>
</dbReference>
<dbReference type="InterPro" id="IPR001810">
    <property type="entry name" value="F-box_dom"/>
</dbReference>
<dbReference type="Pfam" id="PF23635">
    <property type="entry name" value="Beta-prop_AT5G49610-like"/>
    <property type="match status" value="1"/>
</dbReference>
<gene>
    <name evidence="3" type="ORF">EJB05_54449</name>
</gene>
<feature type="domain" description="F-box" evidence="1">
    <location>
        <begin position="28"/>
        <end position="65"/>
    </location>
</feature>
<evidence type="ECO:0000259" key="1">
    <source>
        <dbReference type="Pfam" id="PF00646"/>
    </source>
</evidence>
<comment type="caution">
    <text evidence="3">The sequence shown here is derived from an EMBL/GenBank/DDBJ whole genome shotgun (WGS) entry which is preliminary data.</text>
</comment>
<organism evidence="3 4">
    <name type="scientific">Eragrostis curvula</name>
    <name type="common">weeping love grass</name>
    <dbReference type="NCBI Taxonomy" id="38414"/>
    <lineage>
        <taxon>Eukaryota</taxon>
        <taxon>Viridiplantae</taxon>
        <taxon>Streptophyta</taxon>
        <taxon>Embryophyta</taxon>
        <taxon>Tracheophyta</taxon>
        <taxon>Spermatophyta</taxon>
        <taxon>Magnoliopsida</taxon>
        <taxon>Liliopsida</taxon>
        <taxon>Poales</taxon>
        <taxon>Poaceae</taxon>
        <taxon>PACMAD clade</taxon>
        <taxon>Chloridoideae</taxon>
        <taxon>Eragrostideae</taxon>
        <taxon>Eragrostidinae</taxon>
        <taxon>Eragrostis</taxon>
    </lineage>
</organism>
<dbReference type="Proteomes" id="UP000324897">
    <property type="component" value="Unassembled WGS sequence"/>
</dbReference>
<dbReference type="AlphaFoldDB" id="A0A5J9SMF5"/>
<dbReference type="PANTHER" id="PTHR33207">
    <property type="entry name" value="F-BOX DOMAIN CONTAINING PROTEIN-RELATED"/>
    <property type="match status" value="1"/>
</dbReference>
<dbReference type="OrthoDB" id="719835at2759"/>
<feature type="domain" description="F-box protein AT5G49610-like beta-propeller" evidence="2">
    <location>
        <begin position="120"/>
        <end position="385"/>
    </location>
</feature>
<dbReference type="SUPFAM" id="SSF81383">
    <property type="entry name" value="F-box domain"/>
    <property type="match status" value="1"/>
</dbReference>
<proteinExistence type="predicted"/>
<evidence type="ECO:0000313" key="4">
    <source>
        <dbReference type="Proteomes" id="UP000324897"/>
    </source>
</evidence>
<protein>
    <submittedName>
        <fullName evidence="3">Uncharacterized protein</fullName>
    </submittedName>
</protein>
<evidence type="ECO:0000259" key="2">
    <source>
        <dbReference type="Pfam" id="PF23635"/>
    </source>
</evidence>
<dbReference type="InterPro" id="IPR036047">
    <property type="entry name" value="F-box-like_dom_sf"/>
</dbReference>